<dbReference type="Proteomes" id="UP001632038">
    <property type="component" value="Unassembled WGS sequence"/>
</dbReference>
<evidence type="ECO:0000313" key="8">
    <source>
        <dbReference type="Proteomes" id="UP001632038"/>
    </source>
</evidence>
<dbReference type="Pfam" id="PF04674">
    <property type="entry name" value="Phi_1"/>
    <property type="match status" value="1"/>
</dbReference>
<dbReference type="InterPro" id="IPR006766">
    <property type="entry name" value="EXORDIUM-like"/>
</dbReference>
<keyword evidence="8" id="KW-1185">Reference proteome</keyword>
<keyword evidence="3" id="KW-0964">Secreted</keyword>
<feature type="chain" id="PRO_5044745090" evidence="6">
    <location>
        <begin position="28"/>
        <end position="320"/>
    </location>
</feature>
<dbReference type="PANTHER" id="PTHR31279:SF18">
    <property type="entry name" value="PROTEIN EXORDIUM-LIKE 7"/>
    <property type="match status" value="1"/>
</dbReference>
<gene>
    <name evidence="7" type="primary">EXL7</name>
    <name evidence="7" type="ORF">CASFOL_039127</name>
</gene>
<name>A0ABD3BH40_9LAMI</name>
<proteinExistence type="inferred from homology"/>
<accession>A0ABD3BH40</accession>
<comment type="caution">
    <text evidence="7">The sequence shown here is derived from an EMBL/GenBank/DDBJ whole genome shotgun (WGS) entry which is preliminary data.</text>
</comment>
<evidence type="ECO:0000256" key="4">
    <source>
        <dbReference type="ARBA" id="ARBA00022729"/>
    </source>
</evidence>
<comment type="subcellular location">
    <subcellularLocation>
        <location evidence="1">Secreted</location>
        <location evidence="1">Extracellular space</location>
        <location evidence="1">Apoplast</location>
    </subcellularLocation>
</comment>
<dbReference type="EMBL" id="JAVIJP010000087">
    <property type="protein sequence ID" value="KAL3616733.1"/>
    <property type="molecule type" value="Genomic_DNA"/>
</dbReference>
<evidence type="ECO:0000256" key="3">
    <source>
        <dbReference type="ARBA" id="ARBA00022525"/>
    </source>
</evidence>
<keyword evidence="4 6" id="KW-0732">Signal</keyword>
<evidence type="ECO:0000313" key="7">
    <source>
        <dbReference type="EMBL" id="KAL3616733.1"/>
    </source>
</evidence>
<reference evidence="8" key="1">
    <citation type="journal article" date="2024" name="IScience">
        <title>Strigolactones Initiate the Formation of Haustorium-like Structures in Castilleja.</title>
        <authorList>
            <person name="Buerger M."/>
            <person name="Peterson D."/>
            <person name="Chory J."/>
        </authorList>
    </citation>
    <scope>NUCLEOTIDE SEQUENCE [LARGE SCALE GENOMIC DNA]</scope>
</reference>
<evidence type="ECO:0000256" key="5">
    <source>
        <dbReference type="ARBA" id="ARBA00023591"/>
    </source>
</evidence>
<sequence length="320" mass="35891">MQNLHFLTLVFLYASFLLLLNFSSCKTQKTDPFDHQGPVLSLPVKLYIIWYGQWTLSNKTIIRDFINSFSSPPLASRHPSVSDWWATVTLYNDQTNSNITKSITLSGEFHDSRYSNGTSLKRLSVQHVIRNAIKQKKLPLDYTNGLYLVLTSGDVGMQDFCRAACGFHSFTFQSIVGATMPYAWVGYSGSQCPEYCAYPFVLPKYPPPPKTMKKFGPPNGNIGIDAMINIIAHELAEASSNPLINTWYAGDQLAPMEIADMCSGIYGTGGVQGYSAGSVYMDPKGKYEYNLYGVRERKFLVQWVWDPVKERCYGPNAKKG</sequence>
<comment type="similarity">
    <text evidence="5">Belongs to the EXORDIUM family.</text>
</comment>
<dbReference type="PANTHER" id="PTHR31279">
    <property type="entry name" value="PROTEIN EXORDIUM-LIKE 5"/>
    <property type="match status" value="1"/>
</dbReference>
<organism evidence="7 8">
    <name type="scientific">Castilleja foliolosa</name>
    <dbReference type="NCBI Taxonomy" id="1961234"/>
    <lineage>
        <taxon>Eukaryota</taxon>
        <taxon>Viridiplantae</taxon>
        <taxon>Streptophyta</taxon>
        <taxon>Embryophyta</taxon>
        <taxon>Tracheophyta</taxon>
        <taxon>Spermatophyta</taxon>
        <taxon>Magnoliopsida</taxon>
        <taxon>eudicotyledons</taxon>
        <taxon>Gunneridae</taxon>
        <taxon>Pentapetalae</taxon>
        <taxon>asterids</taxon>
        <taxon>lamiids</taxon>
        <taxon>Lamiales</taxon>
        <taxon>Orobanchaceae</taxon>
        <taxon>Pedicularideae</taxon>
        <taxon>Castillejinae</taxon>
        <taxon>Castilleja</taxon>
    </lineage>
</organism>
<dbReference type="GO" id="GO:0048046">
    <property type="term" value="C:apoplast"/>
    <property type="evidence" value="ECO:0007669"/>
    <property type="project" value="UniProtKB-SubCell"/>
</dbReference>
<evidence type="ECO:0000256" key="1">
    <source>
        <dbReference type="ARBA" id="ARBA00004271"/>
    </source>
</evidence>
<evidence type="ECO:0000256" key="2">
    <source>
        <dbReference type="ARBA" id="ARBA00022523"/>
    </source>
</evidence>
<evidence type="ECO:0000256" key="6">
    <source>
        <dbReference type="SAM" id="SignalP"/>
    </source>
</evidence>
<keyword evidence="2" id="KW-0052">Apoplast</keyword>
<protein>
    <submittedName>
        <fullName evidence="7">Protein EXORDIUM-like 7</fullName>
    </submittedName>
</protein>
<dbReference type="AlphaFoldDB" id="A0ABD3BH40"/>
<feature type="signal peptide" evidence="6">
    <location>
        <begin position="1"/>
        <end position="27"/>
    </location>
</feature>